<gene>
    <name evidence="1" type="ORF">PoB_001668700</name>
</gene>
<evidence type="ECO:0008006" key="3">
    <source>
        <dbReference type="Google" id="ProtNLM"/>
    </source>
</evidence>
<accession>A0AAV3Z4J6</accession>
<keyword evidence="2" id="KW-1185">Reference proteome</keyword>
<sequence length="204" mass="24047">QPKIYVFRKSSYFTCAEDYQVIGVDYTLLELDVSKNHTLYSYEKDRGPRFEYKTRDNEKLSKPIHFCTPFTDRQKGFCVKKQSFPNGCSCEQVGVDRFRLKANFTVTAKEMSNGILSLTWPDKRGVLRYDYNLPEVRTRPINHSEWQLLCFSNVMLLKVSILPIKYAKTIYNLCIELQSHVSIRHDQQQLKYKPQVKVYKKPLP</sequence>
<name>A0AAV3Z4J6_9GAST</name>
<feature type="non-terminal residue" evidence="1">
    <location>
        <position position="1"/>
    </location>
</feature>
<dbReference type="AlphaFoldDB" id="A0AAV3Z4J6"/>
<organism evidence="1 2">
    <name type="scientific">Plakobranchus ocellatus</name>
    <dbReference type="NCBI Taxonomy" id="259542"/>
    <lineage>
        <taxon>Eukaryota</taxon>
        <taxon>Metazoa</taxon>
        <taxon>Spiralia</taxon>
        <taxon>Lophotrochozoa</taxon>
        <taxon>Mollusca</taxon>
        <taxon>Gastropoda</taxon>
        <taxon>Heterobranchia</taxon>
        <taxon>Euthyneura</taxon>
        <taxon>Panpulmonata</taxon>
        <taxon>Sacoglossa</taxon>
        <taxon>Placobranchoidea</taxon>
        <taxon>Plakobranchidae</taxon>
        <taxon>Plakobranchus</taxon>
    </lineage>
</organism>
<protein>
    <recommendedName>
        <fullName evidence="3">Vitellogenin</fullName>
    </recommendedName>
</protein>
<evidence type="ECO:0000313" key="2">
    <source>
        <dbReference type="Proteomes" id="UP000735302"/>
    </source>
</evidence>
<dbReference type="Proteomes" id="UP000735302">
    <property type="component" value="Unassembled WGS sequence"/>
</dbReference>
<comment type="caution">
    <text evidence="1">The sequence shown here is derived from an EMBL/GenBank/DDBJ whole genome shotgun (WGS) entry which is preliminary data.</text>
</comment>
<reference evidence="1 2" key="1">
    <citation type="journal article" date="2021" name="Elife">
        <title>Chloroplast acquisition without the gene transfer in kleptoplastic sea slugs, Plakobranchus ocellatus.</title>
        <authorList>
            <person name="Maeda T."/>
            <person name="Takahashi S."/>
            <person name="Yoshida T."/>
            <person name="Shimamura S."/>
            <person name="Takaki Y."/>
            <person name="Nagai Y."/>
            <person name="Toyoda A."/>
            <person name="Suzuki Y."/>
            <person name="Arimoto A."/>
            <person name="Ishii H."/>
            <person name="Satoh N."/>
            <person name="Nishiyama T."/>
            <person name="Hasebe M."/>
            <person name="Maruyama T."/>
            <person name="Minagawa J."/>
            <person name="Obokata J."/>
            <person name="Shigenobu S."/>
        </authorList>
    </citation>
    <scope>NUCLEOTIDE SEQUENCE [LARGE SCALE GENOMIC DNA]</scope>
</reference>
<dbReference type="EMBL" id="BLXT01002012">
    <property type="protein sequence ID" value="GFN90181.1"/>
    <property type="molecule type" value="Genomic_DNA"/>
</dbReference>
<proteinExistence type="predicted"/>
<evidence type="ECO:0000313" key="1">
    <source>
        <dbReference type="EMBL" id="GFN90181.1"/>
    </source>
</evidence>